<proteinExistence type="predicted"/>
<comment type="caution">
    <text evidence="2">The sequence shown here is derived from an EMBL/GenBank/DDBJ whole genome shotgun (WGS) entry which is preliminary data.</text>
</comment>
<evidence type="ECO:0000256" key="1">
    <source>
        <dbReference type="SAM" id="MobiDB-lite"/>
    </source>
</evidence>
<evidence type="ECO:0000313" key="2">
    <source>
        <dbReference type="EMBL" id="MCV2877596.1"/>
    </source>
</evidence>
<protein>
    <submittedName>
        <fullName evidence="2">Uncharacterized protein</fullName>
    </submittedName>
</protein>
<feature type="region of interest" description="Disordered" evidence="1">
    <location>
        <begin position="1"/>
        <end position="25"/>
    </location>
</feature>
<dbReference type="RefSeq" id="WP_263846881.1">
    <property type="nucleotide sequence ID" value="NZ_JAOWKW010000001.1"/>
</dbReference>
<sequence>MVDYPPIPDGYPPYPPNKNGGKSISGLSDVEVHNIMRREQPKTFELGSDRLHAEAQRIAFGVRVMSIERALIWAFRSECASVDFEEEARPDLYQSTVSTAWLVAQRGRIGCKIDGGGRSLPHDDAEIIASAVSALAPQLGGSGMAIQIARLARIGDRPDWMRGARARVVPVHRVFNQHGWMAGTADSRMLGGVGWQHVRRRTRKRGIVSDPVLYCPVTINPTPAQIAAARRNYLDWWGALLDLAASLRSMGLLSSIALTSDMPPMTPWRKEGR</sequence>
<gene>
    <name evidence="2" type="ORF">OE699_01920</name>
</gene>
<evidence type="ECO:0000313" key="3">
    <source>
        <dbReference type="Proteomes" id="UP001526166"/>
    </source>
</evidence>
<dbReference type="Proteomes" id="UP001526166">
    <property type="component" value="Unassembled WGS sequence"/>
</dbReference>
<feature type="compositionally biased region" description="Pro residues" evidence="1">
    <location>
        <begin position="1"/>
        <end position="16"/>
    </location>
</feature>
<dbReference type="EMBL" id="JAOWKW010000001">
    <property type="protein sequence ID" value="MCV2877596.1"/>
    <property type="molecule type" value="Genomic_DNA"/>
</dbReference>
<keyword evidence="3" id="KW-1185">Reference proteome</keyword>
<reference evidence="2 3" key="1">
    <citation type="submission" date="2022-10" db="EMBL/GenBank/DDBJ databases">
        <title>Sinirhodobacter sp. nov., isolated from ocean surface sediments.</title>
        <authorList>
            <person name="He W."/>
            <person name="Wang L."/>
            <person name="Zhang D.-F."/>
        </authorList>
    </citation>
    <scope>NUCLEOTIDE SEQUENCE [LARGE SCALE GENOMIC DNA]</scope>
    <source>
        <strain evidence="2 3">WL0115</strain>
    </source>
</reference>
<organism evidence="2 3">
    <name type="scientific">Sedimentimonas flavescens</name>
    <dbReference type="NCBI Taxonomy" id="2851012"/>
    <lineage>
        <taxon>Bacteria</taxon>
        <taxon>Pseudomonadati</taxon>
        <taxon>Pseudomonadota</taxon>
        <taxon>Alphaproteobacteria</taxon>
        <taxon>Rhodobacterales</taxon>
        <taxon>Rhodobacter group</taxon>
        <taxon>Sedimentimonas</taxon>
    </lineage>
</organism>
<name>A0ABT2ZVC5_9RHOB</name>
<accession>A0ABT2ZVC5</accession>